<feature type="binding site" evidence="12">
    <location>
        <begin position="22"/>
        <end position="23"/>
    </location>
    <ligand>
        <name>phosphoenolpyruvate</name>
        <dbReference type="ChEBI" id="CHEBI:58702"/>
    </ligand>
</feature>
<protein>
    <recommendedName>
        <fullName evidence="12">UDP-N-acetylglucosamine 1-carboxyvinyltransferase</fullName>
        <ecNumber evidence="12">2.5.1.7</ecNumber>
    </recommendedName>
    <alternativeName>
        <fullName evidence="12">Enoylpyruvate transferase</fullName>
    </alternativeName>
    <alternativeName>
        <fullName evidence="12">UDP-N-acetylglucosamine enolpyruvyl transferase</fullName>
        <shortName evidence="12">EPT</shortName>
    </alternativeName>
</protein>
<gene>
    <name evidence="12 14" type="primary">murA</name>
    <name evidence="14" type="ORF">C7B43_06905</name>
</gene>
<evidence type="ECO:0000256" key="8">
    <source>
        <dbReference type="ARBA" id="ARBA00023306"/>
    </source>
</evidence>
<keyword evidence="3 12" id="KW-0963">Cytoplasm</keyword>
<evidence type="ECO:0000256" key="6">
    <source>
        <dbReference type="ARBA" id="ARBA00022960"/>
    </source>
</evidence>
<evidence type="ECO:0000256" key="12">
    <source>
        <dbReference type="HAMAP-Rule" id="MF_00111"/>
    </source>
</evidence>
<feature type="modified residue" description="2-(S-cysteinyl)pyruvic acid O-phosphothioketal" evidence="12">
    <location>
        <position position="116"/>
    </location>
</feature>
<organism evidence="14 15">
    <name type="scientific">Sulfobacillus benefaciens</name>
    <dbReference type="NCBI Taxonomy" id="453960"/>
    <lineage>
        <taxon>Bacteria</taxon>
        <taxon>Bacillati</taxon>
        <taxon>Bacillota</taxon>
        <taxon>Clostridia</taxon>
        <taxon>Eubacteriales</taxon>
        <taxon>Clostridiales Family XVII. Incertae Sedis</taxon>
        <taxon>Sulfobacillus</taxon>
    </lineage>
</organism>
<keyword evidence="7 12" id="KW-0573">Peptidoglycan synthesis</keyword>
<keyword evidence="6 12" id="KW-0133">Cell shape</keyword>
<evidence type="ECO:0000256" key="11">
    <source>
        <dbReference type="ARBA" id="ARBA00047527"/>
    </source>
</evidence>
<keyword evidence="9 12" id="KW-0961">Cell wall biogenesis/degradation</keyword>
<evidence type="ECO:0000256" key="3">
    <source>
        <dbReference type="ARBA" id="ARBA00022490"/>
    </source>
</evidence>
<reference evidence="14 15" key="1">
    <citation type="journal article" date="2014" name="BMC Genomics">
        <title>Comparison of environmental and isolate Sulfobacillus genomes reveals diverse carbon, sulfur, nitrogen, and hydrogen metabolisms.</title>
        <authorList>
            <person name="Justice N.B."/>
            <person name="Norman A."/>
            <person name="Brown C.T."/>
            <person name="Singh A."/>
            <person name="Thomas B.C."/>
            <person name="Banfield J.F."/>
        </authorList>
    </citation>
    <scope>NUCLEOTIDE SEQUENCE [LARGE SCALE GENOMIC DNA]</scope>
    <source>
        <strain evidence="14">AMDSBA1</strain>
    </source>
</reference>
<keyword evidence="4 12" id="KW-0132">Cell division</keyword>
<dbReference type="PANTHER" id="PTHR43783:SF1">
    <property type="entry name" value="UDP-N-ACETYLGLUCOSAMINE 1-CARBOXYVINYLTRANSFERASE"/>
    <property type="match status" value="1"/>
</dbReference>
<dbReference type="AlphaFoldDB" id="A0A2T2X6V2"/>
<dbReference type="GO" id="GO:0008360">
    <property type="term" value="P:regulation of cell shape"/>
    <property type="evidence" value="ECO:0007669"/>
    <property type="project" value="UniProtKB-KW"/>
</dbReference>
<feature type="binding site" evidence="12">
    <location>
        <begin position="121"/>
        <end position="125"/>
    </location>
    <ligand>
        <name>UDP-N-acetyl-alpha-D-glucosamine</name>
        <dbReference type="ChEBI" id="CHEBI:57705"/>
    </ligand>
</feature>
<sequence length="418" mass="44772">MGEFVVRGRRRLTGTVRVNGAKNAALPIMAATVLATRPVILHDVPDLRDIRVMSQVLRSLGAEVERQGTDVFVDPGTIHNYVVPAELMQEMRASIFLLGPLLARLGSAEATQPGGCAIGQRPIDLHLYALKQLGARVCDEGGRTLLRTDGLVGHDVHFPFPSVGATENVMMAAATAVGETHIRNAAMEPEIVDLAQFLEKLGATVRGAGTPDIRITGNQQLGTTEHTVIGDRVEAATFALAVAGAGGNVVVQNCMVDHLPGFWNLLEDIGVNVEEIDAETVHIASDGAFRPHPVSISTAPYPGFATDLQPQFMSFLLQVPGVHLVTEKVFENRLGHAAELRRFGAQIVADQRVALIYGGHPLYGTVVGARDLRAGAALVIAALTAQGETVIKGREVIERGYERLDQRLRTLGAEIIAR</sequence>
<evidence type="ECO:0000259" key="13">
    <source>
        <dbReference type="Pfam" id="PF00275"/>
    </source>
</evidence>
<dbReference type="InterPro" id="IPR005750">
    <property type="entry name" value="UDP_GlcNAc_COvinyl_MurA"/>
</dbReference>
<feature type="binding site" evidence="12">
    <location>
        <position position="329"/>
    </location>
    <ligand>
        <name>UDP-N-acetyl-alpha-D-glucosamine</name>
        <dbReference type="ChEBI" id="CHEBI:57705"/>
    </ligand>
</feature>
<dbReference type="UniPathway" id="UPA00219"/>
<evidence type="ECO:0000313" key="15">
    <source>
        <dbReference type="Proteomes" id="UP000242699"/>
    </source>
</evidence>
<evidence type="ECO:0000256" key="10">
    <source>
        <dbReference type="ARBA" id="ARBA00038367"/>
    </source>
</evidence>
<feature type="active site" description="Proton donor" evidence="12">
    <location>
        <position position="116"/>
    </location>
</feature>
<name>A0A2T2X6V2_9FIRM</name>
<keyword evidence="5 12" id="KW-0808">Transferase</keyword>
<comment type="pathway">
    <text evidence="2 12">Cell wall biogenesis; peptidoglycan biosynthesis.</text>
</comment>
<dbReference type="EC" id="2.5.1.7" evidence="12"/>
<keyword evidence="12" id="KW-0670">Pyruvate</keyword>
<dbReference type="SUPFAM" id="SSF55205">
    <property type="entry name" value="EPT/RTPC-like"/>
    <property type="match status" value="1"/>
</dbReference>
<comment type="caution">
    <text evidence="14">The sequence shown here is derived from an EMBL/GenBank/DDBJ whole genome shotgun (WGS) entry which is preliminary data.</text>
</comment>
<evidence type="ECO:0000313" key="14">
    <source>
        <dbReference type="EMBL" id="PSR30234.1"/>
    </source>
</evidence>
<dbReference type="InterPro" id="IPR050068">
    <property type="entry name" value="MurA_subfamily"/>
</dbReference>
<comment type="function">
    <text evidence="12">Cell wall formation. Adds enolpyruvyl to UDP-N-acetylglucosamine.</text>
</comment>
<dbReference type="GO" id="GO:0008760">
    <property type="term" value="F:UDP-N-acetylglucosamine 1-carboxyvinyltransferase activity"/>
    <property type="evidence" value="ECO:0007669"/>
    <property type="project" value="UniProtKB-UniRule"/>
</dbReference>
<feature type="binding site" evidence="12">
    <location>
        <position position="307"/>
    </location>
    <ligand>
        <name>UDP-N-acetyl-alpha-D-glucosamine</name>
        <dbReference type="ChEBI" id="CHEBI:57705"/>
    </ligand>
</feature>
<evidence type="ECO:0000256" key="1">
    <source>
        <dbReference type="ARBA" id="ARBA00004496"/>
    </source>
</evidence>
<dbReference type="GO" id="GO:0019277">
    <property type="term" value="P:UDP-N-acetylgalactosamine biosynthetic process"/>
    <property type="evidence" value="ECO:0007669"/>
    <property type="project" value="InterPro"/>
</dbReference>
<proteinExistence type="inferred from homology"/>
<dbReference type="InterPro" id="IPR001986">
    <property type="entry name" value="Enolpyruvate_Tfrase_dom"/>
</dbReference>
<dbReference type="NCBIfam" id="TIGR01072">
    <property type="entry name" value="murA"/>
    <property type="match status" value="1"/>
</dbReference>
<keyword evidence="8 12" id="KW-0131">Cell cycle</keyword>
<dbReference type="NCBIfam" id="NF006873">
    <property type="entry name" value="PRK09369.1"/>
    <property type="match status" value="1"/>
</dbReference>
<dbReference type="Proteomes" id="UP000242699">
    <property type="component" value="Unassembled WGS sequence"/>
</dbReference>
<dbReference type="HAMAP" id="MF_00111">
    <property type="entry name" value="MurA"/>
    <property type="match status" value="1"/>
</dbReference>
<dbReference type="InterPro" id="IPR013792">
    <property type="entry name" value="RNA3'P_cycl/enolpyr_Trfase_a/b"/>
</dbReference>
<dbReference type="GO" id="GO:0009252">
    <property type="term" value="P:peptidoglycan biosynthetic process"/>
    <property type="evidence" value="ECO:0007669"/>
    <property type="project" value="UniProtKB-UniRule"/>
</dbReference>
<comment type="catalytic activity">
    <reaction evidence="11 12">
        <text>phosphoenolpyruvate + UDP-N-acetyl-alpha-D-glucosamine = UDP-N-acetyl-3-O-(1-carboxyvinyl)-alpha-D-glucosamine + phosphate</text>
        <dbReference type="Rhea" id="RHEA:18681"/>
        <dbReference type="ChEBI" id="CHEBI:43474"/>
        <dbReference type="ChEBI" id="CHEBI:57705"/>
        <dbReference type="ChEBI" id="CHEBI:58702"/>
        <dbReference type="ChEBI" id="CHEBI:68483"/>
        <dbReference type="EC" id="2.5.1.7"/>
    </reaction>
</comment>
<feature type="domain" description="Enolpyruvate transferase" evidence="13">
    <location>
        <begin position="7"/>
        <end position="406"/>
    </location>
</feature>
<comment type="similarity">
    <text evidence="10 12">Belongs to the EPSP synthase family. MurA subfamily.</text>
</comment>
<evidence type="ECO:0000256" key="4">
    <source>
        <dbReference type="ARBA" id="ARBA00022618"/>
    </source>
</evidence>
<dbReference type="GO" id="GO:0005737">
    <property type="term" value="C:cytoplasm"/>
    <property type="evidence" value="ECO:0007669"/>
    <property type="project" value="UniProtKB-SubCell"/>
</dbReference>
<evidence type="ECO:0000256" key="7">
    <source>
        <dbReference type="ARBA" id="ARBA00022984"/>
    </source>
</evidence>
<dbReference type="GO" id="GO:0071555">
    <property type="term" value="P:cell wall organization"/>
    <property type="evidence" value="ECO:0007669"/>
    <property type="project" value="UniProtKB-KW"/>
</dbReference>
<dbReference type="Gene3D" id="3.65.10.10">
    <property type="entry name" value="Enolpyruvate transferase domain"/>
    <property type="match status" value="2"/>
</dbReference>
<feature type="binding site" evidence="12">
    <location>
        <position position="92"/>
    </location>
    <ligand>
        <name>UDP-N-acetyl-alpha-D-glucosamine</name>
        <dbReference type="ChEBI" id="CHEBI:57705"/>
    </ligand>
</feature>
<dbReference type="CDD" id="cd01555">
    <property type="entry name" value="UdpNAET"/>
    <property type="match status" value="1"/>
</dbReference>
<evidence type="ECO:0000256" key="5">
    <source>
        <dbReference type="ARBA" id="ARBA00022679"/>
    </source>
</evidence>
<comment type="caution">
    <text evidence="12">Lacks conserved residue(s) required for the propagation of feature annotation.</text>
</comment>
<dbReference type="PANTHER" id="PTHR43783">
    <property type="entry name" value="UDP-N-ACETYLGLUCOSAMINE 1-CARBOXYVINYLTRANSFERASE"/>
    <property type="match status" value="1"/>
</dbReference>
<dbReference type="EMBL" id="PXYT01000012">
    <property type="protein sequence ID" value="PSR30234.1"/>
    <property type="molecule type" value="Genomic_DNA"/>
</dbReference>
<dbReference type="InterPro" id="IPR036968">
    <property type="entry name" value="Enolpyruvate_Tfrase_sf"/>
</dbReference>
<dbReference type="GO" id="GO:0051301">
    <property type="term" value="P:cell division"/>
    <property type="evidence" value="ECO:0007669"/>
    <property type="project" value="UniProtKB-KW"/>
</dbReference>
<dbReference type="Pfam" id="PF00275">
    <property type="entry name" value="EPSP_synthase"/>
    <property type="match status" value="1"/>
</dbReference>
<accession>A0A2T2X6V2</accession>
<comment type="subcellular location">
    <subcellularLocation>
        <location evidence="1 12">Cytoplasm</location>
    </subcellularLocation>
</comment>
<evidence type="ECO:0000256" key="2">
    <source>
        <dbReference type="ARBA" id="ARBA00004752"/>
    </source>
</evidence>
<evidence type="ECO:0000256" key="9">
    <source>
        <dbReference type="ARBA" id="ARBA00023316"/>
    </source>
</evidence>